<keyword evidence="3 4" id="KW-0406">Ion transport</keyword>
<name>A0A0H5SFG9_HERHM</name>
<evidence type="ECO:0000256" key="4">
    <source>
        <dbReference type="HAMAP-Rule" id="MF_00311"/>
    </source>
</evidence>
<dbReference type="GO" id="GO:0005524">
    <property type="term" value="F:ATP binding"/>
    <property type="evidence" value="ECO:0007669"/>
    <property type="project" value="UniProtKB-UniRule"/>
</dbReference>
<reference evidence="5 6" key="1">
    <citation type="submission" date="2015-06" db="EMBL/GenBank/DDBJ databases">
        <authorList>
            <person name="Wibberg Daniel"/>
        </authorList>
    </citation>
    <scope>NUCLEOTIDE SEQUENCE [LARGE SCALE GENOMIC DNA]</scope>
    <source>
        <strain evidence="5 6">T3/55T</strain>
    </source>
</reference>
<dbReference type="InterPro" id="IPR038495">
    <property type="entry name" value="ATPase_E_C"/>
</dbReference>
<evidence type="ECO:0000313" key="5">
    <source>
        <dbReference type="EMBL" id="CRZ34194.1"/>
    </source>
</evidence>
<proteinExistence type="inferred from homology"/>
<keyword evidence="4" id="KW-0066">ATP synthesis</keyword>
<keyword evidence="4" id="KW-0375">Hydrogen ion transport</keyword>
<protein>
    <recommendedName>
        <fullName evidence="4">V-type proton ATPase subunit E</fullName>
    </recommendedName>
    <alternativeName>
        <fullName evidence="4">V-ATPase subunit E</fullName>
    </alternativeName>
</protein>
<dbReference type="InterPro" id="IPR002842">
    <property type="entry name" value="ATPase_V1_Esu"/>
</dbReference>
<dbReference type="GO" id="GO:0033178">
    <property type="term" value="C:proton-transporting two-sector ATPase complex, catalytic domain"/>
    <property type="evidence" value="ECO:0007669"/>
    <property type="project" value="InterPro"/>
</dbReference>
<dbReference type="AlphaFoldDB" id="A0A0H5SFG9"/>
<evidence type="ECO:0000313" key="6">
    <source>
        <dbReference type="Proteomes" id="UP000236497"/>
    </source>
</evidence>
<dbReference type="GO" id="GO:0046933">
    <property type="term" value="F:proton-transporting ATP synthase activity, rotational mechanism"/>
    <property type="evidence" value="ECO:0007669"/>
    <property type="project" value="UniProtKB-UniRule"/>
</dbReference>
<dbReference type="RefSeq" id="WP_103202316.1">
    <property type="nucleotide sequence ID" value="NZ_CVTD020000012.1"/>
</dbReference>
<dbReference type="SUPFAM" id="SSF160527">
    <property type="entry name" value="V-type ATPase subunit E-like"/>
    <property type="match status" value="1"/>
</dbReference>
<sequence length="198" mass="21961">MTGFEKIIKAIEGEAKLKADQIISEAKEEAEKIIASAKEEAEKKCSEIAEKPAYEVKAILDRANSGAALIKRQTILNAKQQAINDVIEKAKLKLTGLPDKDYFDIIIKLVKKHAHNQAGTIKFSGKDLKRLPENFDKILNEAVKEIENASLSISKESAPIDSGFILVYGDIEENCSFEALFGYAKEELQDKVNTFLFG</sequence>
<dbReference type="Proteomes" id="UP000236497">
    <property type="component" value="Unassembled WGS sequence"/>
</dbReference>
<comment type="similarity">
    <text evidence="1 4">Belongs to the V-ATPase E subunit family.</text>
</comment>
<dbReference type="EMBL" id="CVTD020000012">
    <property type="protein sequence ID" value="CRZ34194.1"/>
    <property type="molecule type" value="Genomic_DNA"/>
</dbReference>
<dbReference type="HAMAP" id="MF_00311">
    <property type="entry name" value="ATP_synth_E_arch"/>
    <property type="match status" value="1"/>
</dbReference>
<dbReference type="Gene3D" id="3.30.2320.30">
    <property type="entry name" value="ATP synthase, E subunit, C-terminal"/>
    <property type="match status" value="1"/>
</dbReference>
<accession>A0A0H5SFG9</accession>
<gene>
    <name evidence="4" type="primary">atpE</name>
    <name evidence="5" type="ORF">HHT355_0991</name>
</gene>
<dbReference type="OrthoDB" id="1734087at2"/>
<dbReference type="Gene3D" id="1.20.5.620">
    <property type="entry name" value="F1F0 ATP synthase subunit B, membrane domain"/>
    <property type="match status" value="1"/>
</dbReference>
<keyword evidence="2 4" id="KW-0813">Transport</keyword>
<dbReference type="GO" id="GO:0046961">
    <property type="term" value="F:proton-transporting ATPase activity, rotational mechanism"/>
    <property type="evidence" value="ECO:0007669"/>
    <property type="project" value="InterPro"/>
</dbReference>
<evidence type="ECO:0000256" key="1">
    <source>
        <dbReference type="ARBA" id="ARBA00005901"/>
    </source>
</evidence>
<dbReference type="GO" id="GO:0042777">
    <property type="term" value="P:proton motive force-driven plasma membrane ATP synthesis"/>
    <property type="evidence" value="ECO:0007669"/>
    <property type="project" value="UniProtKB-UniRule"/>
</dbReference>
<evidence type="ECO:0000256" key="3">
    <source>
        <dbReference type="ARBA" id="ARBA00023065"/>
    </source>
</evidence>
<evidence type="ECO:0000256" key="2">
    <source>
        <dbReference type="ARBA" id="ARBA00022448"/>
    </source>
</evidence>
<comment type="function">
    <text evidence="4">Produces ATP from ADP in the presence of a proton gradient across the membrane.</text>
</comment>
<organism evidence="5 6">
    <name type="scientific">Herbinix hemicellulosilytica</name>
    <dbReference type="NCBI Taxonomy" id="1564487"/>
    <lineage>
        <taxon>Bacteria</taxon>
        <taxon>Bacillati</taxon>
        <taxon>Bacillota</taxon>
        <taxon>Clostridia</taxon>
        <taxon>Lachnospirales</taxon>
        <taxon>Lachnospiraceae</taxon>
        <taxon>Herbinix</taxon>
    </lineage>
</organism>
<dbReference type="Pfam" id="PF01991">
    <property type="entry name" value="vATP-synt_E"/>
    <property type="match status" value="1"/>
</dbReference>
<keyword evidence="6" id="KW-1185">Reference proteome</keyword>